<evidence type="ECO:0000313" key="1">
    <source>
        <dbReference type="EMBL" id="ORE18700.1"/>
    </source>
</evidence>
<sequence length="141" mass="15299">MFEKSCIKVELPALLQNSNALAESLAGAQIEIGLALLSKFGTIRNDQELSKKKTTFSKFRGNMSLHRTLVQVPTALLQCLNVEIALTNDMLIVVMVMVTSSFQHCTSLLKNCRSGDDCCPNLSCVTGICVPSRVAKAFSST</sequence>
<dbReference type="EMBL" id="KV921324">
    <property type="protein sequence ID" value="ORE18700.1"/>
    <property type="molecule type" value="Genomic_DNA"/>
</dbReference>
<dbReference type="Proteomes" id="UP000242381">
    <property type="component" value="Unassembled WGS sequence"/>
</dbReference>
<name>A0A1X0S327_RHIZD</name>
<reference evidence="1 2" key="1">
    <citation type="journal article" date="2016" name="Proc. Natl. Acad. Sci. U.S.A.">
        <title>Lipid metabolic changes in an early divergent fungus govern the establishment of a mutualistic symbiosis with endobacteria.</title>
        <authorList>
            <person name="Lastovetsky O.A."/>
            <person name="Gaspar M.L."/>
            <person name="Mondo S.J."/>
            <person name="LaButti K.M."/>
            <person name="Sandor L."/>
            <person name="Grigoriev I.V."/>
            <person name="Henry S.A."/>
            <person name="Pawlowska T.E."/>
        </authorList>
    </citation>
    <scope>NUCLEOTIDE SEQUENCE [LARGE SCALE GENOMIC DNA]</scope>
    <source>
        <strain evidence="1 2">ATCC 11559</strain>
    </source>
</reference>
<accession>A0A1X0S327</accession>
<organism evidence="1 2">
    <name type="scientific">Rhizopus microsporus</name>
    <dbReference type="NCBI Taxonomy" id="58291"/>
    <lineage>
        <taxon>Eukaryota</taxon>
        <taxon>Fungi</taxon>
        <taxon>Fungi incertae sedis</taxon>
        <taxon>Mucoromycota</taxon>
        <taxon>Mucoromycotina</taxon>
        <taxon>Mucoromycetes</taxon>
        <taxon>Mucorales</taxon>
        <taxon>Mucorineae</taxon>
        <taxon>Rhizopodaceae</taxon>
        <taxon>Rhizopus</taxon>
    </lineage>
</organism>
<gene>
    <name evidence="1" type="ORF">BCV71DRAFT_255297</name>
</gene>
<proteinExistence type="predicted"/>
<evidence type="ECO:0000313" key="2">
    <source>
        <dbReference type="Proteomes" id="UP000242381"/>
    </source>
</evidence>
<dbReference type="AlphaFoldDB" id="A0A1X0S327"/>
<protein>
    <submittedName>
        <fullName evidence="1">Uncharacterized protein</fullName>
    </submittedName>
</protein>